<sequence length="171" mass="19929">MVFFGYNSAFSLTLKRKFKSKFHQEYSDFMKDMIGKGYAVRVSQNQLSRQDIKLWYVPHHGIYHPQKRKLRVFFACGASFQSTSLNNELLQGPDIANSLVGVLTCFKKEEVAIMADIESMYYQVKVPEEDTDLLRFLWWPEGNIEQDMEEYKMTVLPDMCQLCPKKDGTGQ</sequence>
<accession>A0ACB8WST7</accession>
<organism evidence="1 2">
    <name type="scientific">Scortum barcoo</name>
    <name type="common">barcoo grunter</name>
    <dbReference type="NCBI Taxonomy" id="214431"/>
    <lineage>
        <taxon>Eukaryota</taxon>
        <taxon>Metazoa</taxon>
        <taxon>Chordata</taxon>
        <taxon>Craniata</taxon>
        <taxon>Vertebrata</taxon>
        <taxon>Euteleostomi</taxon>
        <taxon>Actinopterygii</taxon>
        <taxon>Neopterygii</taxon>
        <taxon>Teleostei</taxon>
        <taxon>Neoteleostei</taxon>
        <taxon>Acanthomorphata</taxon>
        <taxon>Eupercaria</taxon>
        <taxon>Centrarchiformes</taxon>
        <taxon>Terapontoidei</taxon>
        <taxon>Terapontidae</taxon>
        <taxon>Scortum</taxon>
    </lineage>
</organism>
<gene>
    <name evidence="1" type="ORF">L3Q82_025111</name>
</gene>
<comment type="caution">
    <text evidence="1">The sequence shown here is derived from an EMBL/GenBank/DDBJ whole genome shotgun (WGS) entry which is preliminary data.</text>
</comment>
<name>A0ACB8WST7_9TELE</name>
<protein>
    <submittedName>
        <fullName evidence="1">Uncharacterized protein</fullName>
    </submittedName>
</protein>
<proteinExistence type="predicted"/>
<dbReference type="Proteomes" id="UP000831701">
    <property type="component" value="Chromosome 7"/>
</dbReference>
<keyword evidence="2" id="KW-1185">Reference proteome</keyword>
<evidence type="ECO:0000313" key="1">
    <source>
        <dbReference type="EMBL" id="KAI3370342.1"/>
    </source>
</evidence>
<dbReference type="EMBL" id="CM041537">
    <property type="protein sequence ID" value="KAI3370342.1"/>
    <property type="molecule type" value="Genomic_DNA"/>
</dbReference>
<evidence type="ECO:0000313" key="2">
    <source>
        <dbReference type="Proteomes" id="UP000831701"/>
    </source>
</evidence>
<reference evidence="1" key="1">
    <citation type="submission" date="2022-04" db="EMBL/GenBank/DDBJ databases">
        <title>Jade perch genome.</title>
        <authorList>
            <person name="Chao B."/>
        </authorList>
    </citation>
    <scope>NUCLEOTIDE SEQUENCE</scope>
    <source>
        <strain evidence="1">CB-2022</strain>
    </source>
</reference>